<keyword evidence="2" id="KW-1185">Reference proteome</keyword>
<evidence type="ECO:0000313" key="1">
    <source>
        <dbReference type="EMBL" id="MEQ2506931.1"/>
    </source>
</evidence>
<comment type="caution">
    <text evidence="1">The sequence shown here is derived from an EMBL/GenBank/DDBJ whole genome shotgun (WGS) entry which is preliminary data.</text>
</comment>
<gene>
    <name evidence="1" type="ORF">AAAT87_01375</name>
</gene>
<protein>
    <submittedName>
        <fullName evidence="1">Uncharacterized protein</fullName>
    </submittedName>
</protein>
<accession>A0ABV1FUW6</accession>
<proteinExistence type="predicted"/>
<dbReference type="EMBL" id="JBBNGE010000003">
    <property type="protein sequence ID" value="MEQ2506931.1"/>
    <property type="molecule type" value="Genomic_DNA"/>
</dbReference>
<dbReference type="Proteomes" id="UP001465717">
    <property type="component" value="Unassembled WGS sequence"/>
</dbReference>
<sequence length="49" mass="5650">MRGKERERTDEDEVLHLRLQSPSSAPHPLHRFEIPHSHHIADYILIAGG</sequence>
<name>A0ABV1FUW6_9BACT</name>
<dbReference type="RefSeq" id="WP_349225417.1">
    <property type="nucleotide sequence ID" value="NZ_JBBNFG020000007.1"/>
</dbReference>
<reference evidence="1 2" key="1">
    <citation type="submission" date="2024-04" db="EMBL/GenBank/DDBJ databases">
        <title>Human intestinal bacterial collection.</title>
        <authorList>
            <person name="Pauvert C."/>
            <person name="Hitch T.C.A."/>
            <person name="Clavel T."/>
        </authorList>
    </citation>
    <scope>NUCLEOTIDE SEQUENCE [LARGE SCALE GENOMIC DNA]</scope>
    <source>
        <strain evidence="1 2">CLA-AA-H174</strain>
    </source>
</reference>
<organism evidence="1 2">
    <name type="scientific">Segatella sinensis</name>
    <dbReference type="NCBI Taxonomy" id="3085167"/>
    <lineage>
        <taxon>Bacteria</taxon>
        <taxon>Pseudomonadati</taxon>
        <taxon>Bacteroidota</taxon>
        <taxon>Bacteroidia</taxon>
        <taxon>Bacteroidales</taxon>
        <taxon>Prevotellaceae</taxon>
        <taxon>Segatella</taxon>
    </lineage>
</organism>
<evidence type="ECO:0000313" key="2">
    <source>
        <dbReference type="Proteomes" id="UP001465717"/>
    </source>
</evidence>